<keyword evidence="2" id="KW-1185">Reference proteome</keyword>
<dbReference type="VEuPathDB" id="VectorBase:ACUA028263"/>
<evidence type="ECO:0000313" key="2">
    <source>
        <dbReference type="Proteomes" id="UP000075883"/>
    </source>
</evidence>
<reference evidence="1" key="2">
    <citation type="submission" date="2020-05" db="UniProtKB">
        <authorList>
            <consortium name="EnsemblMetazoa"/>
        </authorList>
    </citation>
    <scope>IDENTIFICATION</scope>
    <source>
        <strain evidence="1">A-37</strain>
    </source>
</reference>
<evidence type="ECO:0000313" key="1">
    <source>
        <dbReference type="EnsemblMetazoa" id="ACUA028263-PA"/>
    </source>
</evidence>
<protein>
    <submittedName>
        <fullName evidence="1">Uncharacterized protein</fullName>
    </submittedName>
</protein>
<accession>A0A182MWW2</accession>
<organism evidence="1 2">
    <name type="scientific">Anopheles culicifacies</name>
    <dbReference type="NCBI Taxonomy" id="139723"/>
    <lineage>
        <taxon>Eukaryota</taxon>
        <taxon>Metazoa</taxon>
        <taxon>Ecdysozoa</taxon>
        <taxon>Arthropoda</taxon>
        <taxon>Hexapoda</taxon>
        <taxon>Insecta</taxon>
        <taxon>Pterygota</taxon>
        <taxon>Neoptera</taxon>
        <taxon>Endopterygota</taxon>
        <taxon>Diptera</taxon>
        <taxon>Nematocera</taxon>
        <taxon>Culicoidea</taxon>
        <taxon>Culicidae</taxon>
        <taxon>Anophelinae</taxon>
        <taxon>Anopheles</taxon>
        <taxon>culicifacies species complex</taxon>
    </lineage>
</organism>
<dbReference type="EnsemblMetazoa" id="ACUA028263-RA">
    <property type="protein sequence ID" value="ACUA028263-PA"/>
    <property type="gene ID" value="ACUA028263"/>
</dbReference>
<dbReference type="Proteomes" id="UP000075883">
    <property type="component" value="Unassembled WGS sequence"/>
</dbReference>
<reference evidence="2" key="1">
    <citation type="submission" date="2013-09" db="EMBL/GenBank/DDBJ databases">
        <title>The Genome Sequence of Anopheles culicifacies species A.</title>
        <authorList>
            <consortium name="The Broad Institute Genomics Platform"/>
            <person name="Neafsey D.E."/>
            <person name="Besansky N."/>
            <person name="Howell P."/>
            <person name="Walton C."/>
            <person name="Young S.K."/>
            <person name="Zeng Q."/>
            <person name="Gargeya S."/>
            <person name="Fitzgerald M."/>
            <person name="Haas B."/>
            <person name="Abouelleil A."/>
            <person name="Allen A.W."/>
            <person name="Alvarado L."/>
            <person name="Arachchi H.M."/>
            <person name="Berlin A.M."/>
            <person name="Chapman S.B."/>
            <person name="Gainer-Dewar J."/>
            <person name="Goldberg J."/>
            <person name="Griggs A."/>
            <person name="Gujja S."/>
            <person name="Hansen M."/>
            <person name="Howarth C."/>
            <person name="Imamovic A."/>
            <person name="Ireland A."/>
            <person name="Larimer J."/>
            <person name="McCowan C."/>
            <person name="Murphy C."/>
            <person name="Pearson M."/>
            <person name="Poon T.W."/>
            <person name="Priest M."/>
            <person name="Roberts A."/>
            <person name="Saif S."/>
            <person name="Shea T."/>
            <person name="Sisk P."/>
            <person name="Sykes S."/>
            <person name="Wortman J."/>
            <person name="Nusbaum C."/>
            <person name="Birren B."/>
        </authorList>
    </citation>
    <scope>NUCLEOTIDE SEQUENCE [LARGE SCALE GENOMIC DNA]</scope>
    <source>
        <strain evidence="2">A-37</strain>
    </source>
</reference>
<name>A0A182MWW2_9DIPT</name>
<dbReference type="EMBL" id="AXCM01014564">
    <property type="status" value="NOT_ANNOTATED_CDS"/>
    <property type="molecule type" value="Genomic_DNA"/>
</dbReference>
<dbReference type="AlphaFoldDB" id="A0A182MWW2"/>
<proteinExistence type="predicted"/>
<sequence>MAPNYIRYKLSIRASGVGRHPTTYKALIAPAGKFDSRKVFWTHRQPEDGNVRSHASKTTLAFDPGNYPVRYLTNGLGKAKAEVLRMTAIESCVPGSETLTGCQTANLAAGWKQQNKLHPVGVIHPLTGKMCSHRCTIANRIGTGKSEGRRRALSKVWSSTVINLRKVAQHSLTARCEDLHV</sequence>